<dbReference type="SUPFAM" id="SSF51344">
    <property type="entry name" value="Epsilon subunit of F1F0-ATP synthase N-terminal domain"/>
    <property type="match status" value="1"/>
</dbReference>
<evidence type="ECO:0000256" key="1">
    <source>
        <dbReference type="ARBA" id="ARBA00023196"/>
    </source>
</evidence>
<reference evidence="3 4" key="1">
    <citation type="journal article" date="2016" name="Nat. Commun.">
        <title>Thousands of microbial genomes shed light on interconnected biogeochemical processes in an aquifer system.</title>
        <authorList>
            <person name="Anantharaman K."/>
            <person name="Brown C.T."/>
            <person name="Hug L.A."/>
            <person name="Sharon I."/>
            <person name="Castelle C.J."/>
            <person name="Probst A.J."/>
            <person name="Thomas B.C."/>
            <person name="Singh A."/>
            <person name="Wilkins M.J."/>
            <person name="Karaoz U."/>
            <person name="Brodie E.L."/>
            <person name="Williams K.H."/>
            <person name="Hubbard S.S."/>
            <person name="Banfield J.F."/>
        </authorList>
    </citation>
    <scope>NUCLEOTIDE SEQUENCE [LARGE SCALE GENOMIC DNA]</scope>
</reference>
<keyword evidence="1" id="KW-0066">ATP synthesis</keyword>
<protein>
    <recommendedName>
        <fullName evidence="2">ATP synthase F1 complex delta/epsilon subunit N-terminal domain-containing protein</fullName>
    </recommendedName>
</protein>
<organism evidence="3 4">
    <name type="scientific">candidate division WWE3 bacterium RIFOXYA2_FULL_46_9</name>
    <dbReference type="NCBI Taxonomy" id="1802636"/>
    <lineage>
        <taxon>Bacteria</taxon>
        <taxon>Katanobacteria</taxon>
    </lineage>
</organism>
<dbReference type="Gene3D" id="2.60.15.10">
    <property type="entry name" value="F0F1 ATP synthase delta/epsilon subunit, N-terminal"/>
    <property type="match status" value="1"/>
</dbReference>
<evidence type="ECO:0000313" key="4">
    <source>
        <dbReference type="Proteomes" id="UP000176614"/>
    </source>
</evidence>
<gene>
    <name evidence="3" type="ORF">A2264_02375</name>
</gene>
<evidence type="ECO:0000313" key="3">
    <source>
        <dbReference type="EMBL" id="OGC63911.1"/>
    </source>
</evidence>
<name>A0A1F4W3E0_UNCKA</name>
<dbReference type="EMBL" id="MEVT01000001">
    <property type="protein sequence ID" value="OGC63911.1"/>
    <property type="molecule type" value="Genomic_DNA"/>
</dbReference>
<keyword evidence="1" id="KW-0139">CF(1)</keyword>
<sequence>MYKSKTNFLSVIVKDRQGVVFDGTAASVSSKNTLGTFDILSGHANFITLISGFLIVDKGKLSEKTITLEKGILSVYENAVTVYLGI</sequence>
<dbReference type="GO" id="GO:0045259">
    <property type="term" value="C:proton-transporting ATP synthase complex"/>
    <property type="evidence" value="ECO:0007669"/>
    <property type="project" value="UniProtKB-KW"/>
</dbReference>
<accession>A0A1F4W3E0</accession>
<dbReference type="GO" id="GO:0015986">
    <property type="term" value="P:proton motive force-driven ATP synthesis"/>
    <property type="evidence" value="ECO:0007669"/>
    <property type="project" value="InterPro"/>
</dbReference>
<dbReference type="InterPro" id="IPR036771">
    <property type="entry name" value="ATPsynth_dsu/esu_N"/>
</dbReference>
<dbReference type="Proteomes" id="UP000176614">
    <property type="component" value="Unassembled WGS sequence"/>
</dbReference>
<dbReference type="Pfam" id="PF02823">
    <property type="entry name" value="ATP-synt_DE_N"/>
    <property type="match status" value="1"/>
</dbReference>
<feature type="domain" description="ATP synthase F1 complex delta/epsilon subunit N-terminal" evidence="2">
    <location>
        <begin position="12"/>
        <end position="82"/>
    </location>
</feature>
<evidence type="ECO:0000259" key="2">
    <source>
        <dbReference type="Pfam" id="PF02823"/>
    </source>
</evidence>
<dbReference type="AlphaFoldDB" id="A0A1F4W3E0"/>
<dbReference type="InterPro" id="IPR020546">
    <property type="entry name" value="ATP_synth_F1_dsu/esu_N"/>
</dbReference>
<comment type="caution">
    <text evidence="3">The sequence shown here is derived from an EMBL/GenBank/DDBJ whole genome shotgun (WGS) entry which is preliminary data.</text>
</comment>
<proteinExistence type="predicted"/>